<keyword evidence="1" id="KW-0472">Membrane</keyword>
<feature type="transmembrane region" description="Helical" evidence="1">
    <location>
        <begin position="6"/>
        <end position="28"/>
    </location>
</feature>
<dbReference type="InterPro" id="IPR021279">
    <property type="entry name" value="DUF2721"/>
</dbReference>
<dbReference type="EMBL" id="BJYV01000004">
    <property type="protein sequence ID" value="GEO20845.1"/>
    <property type="molecule type" value="Genomic_DNA"/>
</dbReference>
<keyword evidence="1" id="KW-1133">Transmembrane helix</keyword>
<evidence type="ECO:0000313" key="3">
    <source>
        <dbReference type="Proteomes" id="UP000321301"/>
    </source>
</evidence>
<dbReference type="RefSeq" id="WP_020892508.1">
    <property type="nucleotide sequence ID" value="NZ_BJYV01000004.1"/>
</dbReference>
<dbReference type="AlphaFoldDB" id="A0A512C9I0"/>
<dbReference type="Pfam" id="PF11026">
    <property type="entry name" value="DUF2721"/>
    <property type="match status" value="1"/>
</dbReference>
<feature type="transmembrane region" description="Helical" evidence="1">
    <location>
        <begin position="67"/>
        <end position="86"/>
    </location>
</feature>
<name>A0A512C9I0_9BACT</name>
<proteinExistence type="predicted"/>
<protein>
    <submittedName>
        <fullName evidence="2">Membrane protein</fullName>
    </submittedName>
</protein>
<dbReference type="Proteomes" id="UP000321301">
    <property type="component" value="Unassembled WGS sequence"/>
</dbReference>
<feature type="transmembrane region" description="Helical" evidence="1">
    <location>
        <begin position="92"/>
        <end position="113"/>
    </location>
</feature>
<accession>A0A512C9I0</accession>
<evidence type="ECO:0000256" key="1">
    <source>
        <dbReference type="SAM" id="Phobius"/>
    </source>
</evidence>
<gene>
    <name evidence="2" type="ORF">CQA01_13790</name>
</gene>
<reference evidence="2 3" key="1">
    <citation type="submission" date="2019-07" db="EMBL/GenBank/DDBJ databases">
        <title>Whole genome shotgun sequence of Cyclobacterium qasimii NBRC 106168.</title>
        <authorList>
            <person name="Hosoyama A."/>
            <person name="Uohara A."/>
            <person name="Ohji S."/>
            <person name="Ichikawa N."/>
        </authorList>
    </citation>
    <scope>NUCLEOTIDE SEQUENCE [LARGE SCALE GENOMIC DNA]</scope>
    <source>
        <strain evidence="2 3">NBRC 106168</strain>
    </source>
</reference>
<sequence length="151" mass="17158">MELTLSTPALLFSAITLLMLAYTNRFLAMANLIRGLHKEYKEDSMGEEVIIGQIKNLKKRLTMIKNMQTYGVISFFLCVICMFLLYQDFDIAANWVFMASMLSLLVSLGISLAEIQISNNALNIELSDIEDLLDIKTRTKFGQNYKKNNDG</sequence>
<organism evidence="2 3">
    <name type="scientific">Cyclobacterium qasimii</name>
    <dbReference type="NCBI Taxonomy" id="1350429"/>
    <lineage>
        <taxon>Bacteria</taxon>
        <taxon>Pseudomonadati</taxon>
        <taxon>Bacteroidota</taxon>
        <taxon>Cytophagia</taxon>
        <taxon>Cytophagales</taxon>
        <taxon>Cyclobacteriaceae</taxon>
        <taxon>Cyclobacterium</taxon>
    </lineage>
</organism>
<keyword evidence="1" id="KW-0812">Transmembrane</keyword>
<keyword evidence="3" id="KW-1185">Reference proteome</keyword>
<evidence type="ECO:0000313" key="2">
    <source>
        <dbReference type="EMBL" id="GEO20845.1"/>
    </source>
</evidence>
<comment type="caution">
    <text evidence="2">The sequence shown here is derived from an EMBL/GenBank/DDBJ whole genome shotgun (WGS) entry which is preliminary data.</text>
</comment>